<keyword evidence="2" id="KW-1185">Reference proteome</keyword>
<evidence type="ECO:0000313" key="1">
    <source>
        <dbReference type="EMBL" id="KAK8563557.1"/>
    </source>
</evidence>
<organism evidence="1 2">
    <name type="scientific">Hibiscus sabdariffa</name>
    <name type="common">roselle</name>
    <dbReference type="NCBI Taxonomy" id="183260"/>
    <lineage>
        <taxon>Eukaryota</taxon>
        <taxon>Viridiplantae</taxon>
        <taxon>Streptophyta</taxon>
        <taxon>Embryophyta</taxon>
        <taxon>Tracheophyta</taxon>
        <taxon>Spermatophyta</taxon>
        <taxon>Magnoliopsida</taxon>
        <taxon>eudicotyledons</taxon>
        <taxon>Gunneridae</taxon>
        <taxon>Pentapetalae</taxon>
        <taxon>rosids</taxon>
        <taxon>malvids</taxon>
        <taxon>Malvales</taxon>
        <taxon>Malvaceae</taxon>
        <taxon>Malvoideae</taxon>
        <taxon>Hibiscus</taxon>
    </lineage>
</organism>
<dbReference type="Proteomes" id="UP001472677">
    <property type="component" value="Unassembled WGS sequence"/>
</dbReference>
<protein>
    <recommendedName>
        <fullName evidence="3">Aminotransferase-like plant mobile domain-containing protein</fullName>
    </recommendedName>
</protein>
<reference evidence="1 2" key="1">
    <citation type="journal article" date="2024" name="G3 (Bethesda)">
        <title>Genome assembly of Hibiscus sabdariffa L. provides insights into metabolisms of medicinal natural products.</title>
        <authorList>
            <person name="Kim T."/>
        </authorList>
    </citation>
    <scope>NUCLEOTIDE SEQUENCE [LARGE SCALE GENOMIC DNA]</scope>
    <source>
        <strain evidence="1">TK-2024</strain>
        <tissue evidence="1">Old leaves</tissue>
    </source>
</reference>
<dbReference type="EMBL" id="JBBPBM010000011">
    <property type="protein sequence ID" value="KAK8563557.1"/>
    <property type="molecule type" value="Genomic_DNA"/>
</dbReference>
<comment type="caution">
    <text evidence="1">The sequence shown here is derived from an EMBL/GenBank/DDBJ whole genome shotgun (WGS) entry which is preliminary data.</text>
</comment>
<evidence type="ECO:0000313" key="2">
    <source>
        <dbReference type="Proteomes" id="UP001472677"/>
    </source>
</evidence>
<accession>A0ABR2ENH3</accession>
<name>A0ABR2ENH3_9ROSI</name>
<evidence type="ECO:0008006" key="3">
    <source>
        <dbReference type="Google" id="ProtNLM"/>
    </source>
</evidence>
<sequence>MLNNKGDIYLSKLSDHFGKLKSDDLSEDLNLVFHIRADVLHIIRSVVALSSSSTNSTLYLALLKDVETIKSYAWGVAMLAHLYWILDMIKIGILVFPGISTLIRGPIIPPEFIEEVNGRPREFLLMVESHQKMVIPLKDSRNAFNESTFTDYFDKLSKDHEEDVGDGEQHNHRAQSIPLALEQDHAGAPTLIQSHHLTYKRRFN</sequence>
<gene>
    <name evidence="1" type="ORF">V6N12_035703</name>
</gene>
<proteinExistence type="predicted"/>